<comment type="caution">
    <text evidence="3">The sequence shown here is derived from an EMBL/GenBank/DDBJ whole genome shotgun (WGS) entry which is preliminary data.</text>
</comment>
<feature type="compositionally biased region" description="Polar residues" evidence="1">
    <location>
        <begin position="1047"/>
        <end position="1056"/>
    </location>
</feature>
<feature type="compositionally biased region" description="Pro residues" evidence="1">
    <location>
        <begin position="695"/>
        <end position="707"/>
    </location>
</feature>
<dbReference type="InterPro" id="IPR003010">
    <property type="entry name" value="C-N_Hydrolase"/>
</dbReference>
<feature type="region of interest" description="Disordered" evidence="1">
    <location>
        <begin position="754"/>
        <end position="923"/>
    </location>
</feature>
<dbReference type="PANTHER" id="PTHR11750:SF26">
    <property type="entry name" value="PROTEIN N-TERMINAL AMIDASE"/>
    <property type="match status" value="1"/>
</dbReference>
<feature type="region of interest" description="Disordered" evidence="1">
    <location>
        <begin position="1047"/>
        <end position="1096"/>
    </location>
</feature>
<evidence type="ECO:0000259" key="2">
    <source>
        <dbReference type="PROSITE" id="PS50263"/>
    </source>
</evidence>
<feature type="compositionally biased region" description="Basic and acidic residues" evidence="1">
    <location>
        <begin position="1063"/>
        <end position="1072"/>
    </location>
</feature>
<feature type="compositionally biased region" description="Polar residues" evidence="1">
    <location>
        <begin position="709"/>
        <end position="720"/>
    </location>
</feature>
<feature type="compositionally biased region" description="Polar residues" evidence="1">
    <location>
        <begin position="594"/>
        <end position="608"/>
    </location>
</feature>
<evidence type="ECO:0000256" key="1">
    <source>
        <dbReference type="SAM" id="MobiDB-lite"/>
    </source>
</evidence>
<dbReference type="CDD" id="cd07566">
    <property type="entry name" value="ScNTA1_like"/>
    <property type="match status" value="1"/>
</dbReference>
<evidence type="ECO:0000313" key="3">
    <source>
        <dbReference type="EMBL" id="KAL1895213.1"/>
    </source>
</evidence>
<dbReference type="InterPro" id="IPR039703">
    <property type="entry name" value="Nta1"/>
</dbReference>
<dbReference type="PANTHER" id="PTHR11750">
    <property type="entry name" value="PROTEIN N-TERMINAL AMIDASE"/>
    <property type="match status" value="1"/>
</dbReference>
<feature type="compositionally biased region" description="Low complexity" evidence="1">
    <location>
        <begin position="889"/>
        <end position="905"/>
    </location>
</feature>
<feature type="compositionally biased region" description="Polar residues" evidence="1">
    <location>
        <begin position="400"/>
        <end position="420"/>
    </location>
</feature>
<feature type="region of interest" description="Disordered" evidence="1">
    <location>
        <begin position="463"/>
        <end position="608"/>
    </location>
</feature>
<feature type="compositionally biased region" description="Low complexity" evidence="1">
    <location>
        <begin position="956"/>
        <end position="965"/>
    </location>
</feature>
<name>A0ABR3Z5X6_9PEZI</name>
<feature type="domain" description="CN hydrolase" evidence="2">
    <location>
        <begin position="1"/>
        <end position="281"/>
    </location>
</feature>
<feature type="compositionally biased region" description="Polar residues" evidence="1">
    <location>
        <begin position="986"/>
        <end position="998"/>
    </location>
</feature>
<dbReference type="PROSITE" id="PS50263">
    <property type="entry name" value="CN_HYDROLASE"/>
    <property type="match status" value="1"/>
</dbReference>
<accession>A0ABR3Z5X6</accession>
<feature type="compositionally biased region" description="Pro residues" evidence="1">
    <location>
        <begin position="910"/>
        <end position="921"/>
    </location>
</feature>
<feature type="compositionally biased region" description="Polar residues" evidence="1">
    <location>
        <begin position="838"/>
        <end position="877"/>
    </location>
</feature>
<feature type="region of interest" description="Disordered" evidence="1">
    <location>
        <begin position="287"/>
        <end position="338"/>
    </location>
</feature>
<feature type="compositionally biased region" description="Polar residues" evidence="1">
    <location>
        <begin position="298"/>
        <end position="327"/>
    </location>
</feature>
<dbReference type="Proteomes" id="UP001583186">
    <property type="component" value="Unassembled WGS sequence"/>
</dbReference>
<feature type="compositionally biased region" description="Low complexity" evidence="1">
    <location>
        <begin position="999"/>
        <end position="1018"/>
    </location>
</feature>
<dbReference type="EMBL" id="JAWCUI010000028">
    <property type="protein sequence ID" value="KAL1895213.1"/>
    <property type="molecule type" value="Genomic_DNA"/>
</dbReference>
<protein>
    <recommendedName>
        <fullName evidence="2">CN hydrolase domain-containing protein</fullName>
    </recommendedName>
</protein>
<reference evidence="3 4" key="1">
    <citation type="journal article" date="2024" name="IMA Fungus">
        <title>IMA Genome - F19 : A genome assembly and annotation guide to empower mycologists, including annotated draft genome sequences of Ceratocystis pirilliformis, Diaporthe australafricana, Fusarium ophioides, Paecilomyces lecythidis, and Sporothrix stenoceras.</title>
        <authorList>
            <person name="Aylward J."/>
            <person name="Wilson A.M."/>
            <person name="Visagie C.M."/>
            <person name="Spraker J."/>
            <person name="Barnes I."/>
            <person name="Buitendag C."/>
            <person name="Ceriani C."/>
            <person name="Del Mar Angel L."/>
            <person name="du Plessis D."/>
            <person name="Fuchs T."/>
            <person name="Gasser K."/>
            <person name="Kramer D."/>
            <person name="Li W."/>
            <person name="Munsamy K."/>
            <person name="Piso A."/>
            <person name="Price J.L."/>
            <person name="Sonnekus B."/>
            <person name="Thomas C."/>
            <person name="van der Nest A."/>
            <person name="van Dijk A."/>
            <person name="van Heerden A."/>
            <person name="van Vuuren N."/>
            <person name="Yilmaz N."/>
            <person name="Duong T.A."/>
            <person name="van der Merwe N.A."/>
            <person name="Wingfield M.J."/>
            <person name="Wingfield B.D."/>
        </authorList>
    </citation>
    <scope>NUCLEOTIDE SEQUENCE [LARGE SCALE GENOMIC DNA]</scope>
    <source>
        <strain evidence="3 4">CMW 5346</strain>
    </source>
</reference>
<organism evidence="3 4">
    <name type="scientific">Sporothrix stenoceras</name>
    <dbReference type="NCBI Taxonomy" id="5173"/>
    <lineage>
        <taxon>Eukaryota</taxon>
        <taxon>Fungi</taxon>
        <taxon>Dikarya</taxon>
        <taxon>Ascomycota</taxon>
        <taxon>Pezizomycotina</taxon>
        <taxon>Sordariomycetes</taxon>
        <taxon>Sordariomycetidae</taxon>
        <taxon>Ophiostomatales</taxon>
        <taxon>Ophiostomataceae</taxon>
        <taxon>Sporothrix</taxon>
    </lineage>
</organism>
<feature type="region of interest" description="Disordered" evidence="1">
    <location>
        <begin position="939"/>
        <end position="1031"/>
    </location>
</feature>
<dbReference type="SUPFAM" id="SSF56317">
    <property type="entry name" value="Carbon-nitrogen hydrolase"/>
    <property type="match status" value="1"/>
</dbReference>
<sequence>MRIGCLQFSPQVGDVDNNLNRADAVLNKAQEVEDLDLLVLPELAFTGYNFKSLAEISPYLEPSGSGISALWARTTALKFNCNVVVGYPEKVDVAQKWPASPEFYNSAIIVNRDGETVANYRKSFVYAIDETWALEGHDGFFEGYVSDLGDIAMGICMDLNPYRFEAPWHEFEFAYHVLEVKANLVIVTMAWLTREGAHSFSQLPQEPDLQTLEYWVQRLEPIVRSDSDEEVIVVLCNRCGTEGDAVYAGTSTVLGIKHGEVNLYGVLGRGVKELLVVDTEKAPFARLLRTGHNHHQAKSVSGKSEGNDSNQSMIGSSPNVSHKSASGTRRRPFFPFRDMSQAEGYDTESLNTPIEDLEDAWEIMSTTASVGSIPSSYSRMAPSQPPQSARGAVPKLELQIPTTTQSARRSSQPKRPSSATRHLEGNAGAAEGEDVPTPTAPTPTPMSVRPYFEMSEKIPPVSLRSHIGLPDSMPSSQARPDSVPPFLNTKGGGSAVKVKRADTPITPPWVVGTKEKTRGPTPISEAPPSPPSDGEDAAAASSKNKKEKMSSSKKSPKLTTDNLKSAAPKDSHGKSVSAKPNGIQSARRQAPRLRTSSLSYRAGKNESQPLASAATYGLQTATPVSAAVALEALWDDALRNLKTGDVNAAGDSMYRHDDLDNILVRDAPSQDALQEQIFAEVQQKFAHLVNQNEKPPSPAPAYVPDRPPSTKSRNMSTNRAPQGFDSPELRRSMSQSRMSIPIMASPSVFRQEFQSLSQAQHADSPPIYFRAESKGPNKVDTPGRSQQTQTPTTKQDGQPGGRDTDSPGPADTPSRGVNGTGAYPRQTNRPVSRGRQPFTKTNATNGVASQNTQRSNGFASRVSNSTDRGRQVSNNRLPESGPSRSAVPSALSSRGRSMSTSSANSWLFGTPPPTSTQPPLDPGDEIIAMINLIHNDCPVHNSRAPSLGPQSQTPMGQHGRSQSQGQGPGQGQRQGRPASQQRESRQTPQRQATPRAQTPSPRLQQQEQLLLQQSQPQSNTPVMNGGDGEEPVYEVILPPHIRELVESLSSPDSRVQSPLRALDLLKPDRATPKFDPPTPTAMQFSIDETTKAPASA</sequence>
<gene>
    <name evidence="3" type="ORF">Sste5346_005358</name>
</gene>
<evidence type="ECO:0000313" key="4">
    <source>
        <dbReference type="Proteomes" id="UP001583186"/>
    </source>
</evidence>
<feature type="region of interest" description="Disordered" evidence="1">
    <location>
        <begin position="691"/>
        <end position="735"/>
    </location>
</feature>
<proteinExistence type="predicted"/>
<feature type="compositionally biased region" description="Polar residues" evidence="1">
    <location>
        <begin position="783"/>
        <end position="796"/>
    </location>
</feature>
<dbReference type="Pfam" id="PF00795">
    <property type="entry name" value="CN_hydrolase"/>
    <property type="match status" value="1"/>
</dbReference>
<dbReference type="Gene3D" id="3.60.110.10">
    <property type="entry name" value="Carbon-nitrogen hydrolase"/>
    <property type="match status" value="1"/>
</dbReference>
<keyword evidence="4" id="KW-1185">Reference proteome</keyword>
<dbReference type="InterPro" id="IPR036526">
    <property type="entry name" value="C-N_Hydrolase_sf"/>
</dbReference>
<feature type="region of interest" description="Disordered" evidence="1">
    <location>
        <begin position="372"/>
        <end position="448"/>
    </location>
</feature>